<keyword evidence="4" id="KW-1185">Reference proteome</keyword>
<evidence type="ECO:0000256" key="2">
    <source>
        <dbReference type="SAM" id="Phobius"/>
    </source>
</evidence>
<feature type="transmembrane region" description="Helical" evidence="2">
    <location>
        <begin position="21"/>
        <end position="47"/>
    </location>
</feature>
<feature type="region of interest" description="Disordered" evidence="1">
    <location>
        <begin position="153"/>
        <end position="172"/>
    </location>
</feature>
<proteinExistence type="predicted"/>
<keyword evidence="2" id="KW-0812">Transmembrane</keyword>
<dbReference type="RefSeq" id="WP_150681303.1">
    <property type="nucleotide sequence ID" value="NZ_CABPSK010000004.1"/>
</dbReference>
<keyword evidence="2" id="KW-1133">Transmembrane helix</keyword>
<reference evidence="3 4" key="1">
    <citation type="submission" date="2019-08" db="EMBL/GenBank/DDBJ databases">
        <authorList>
            <person name="Peeters C."/>
        </authorList>
    </citation>
    <scope>NUCLEOTIDE SEQUENCE [LARGE SCALE GENOMIC DNA]</scope>
    <source>
        <strain evidence="3 4">LMG 31114</strain>
    </source>
</reference>
<feature type="transmembrane region" description="Helical" evidence="2">
    <location>
        <begin position="59"/>
        <end position="80"/>
    </location>
</feature>
<evidence type="ECO:0000313" key="4">
    <source>
        <dbReference type="Proteomes" id="UP000366945"/>
    </source>
</evidence>
<dbReference type="AlphaFoldDB" id="A0A5E4XTG8"/>
<organism evidence="3 4">
    <name type="scientific">Pandoraea pneumonica</name>
    <dbReference type="NCBI Taxonomy" id="2508299"/>
    <lineage>
        <taxon>Bacteria</taxon>
        <taxon>Pseudomonadati</taxon>
        <taxon>Pseudomonadota</taxon>
        <taxon>Betaproteobacteria</taxon>
        <taxon>Burkholderiales</taxon>
        <taxon>Burkholderiaceae</taxon>
        <taxon>Pandoraea</taxon>
    </lineage>
</organism>
<dbReference type="EMBL" id="CABPSK010000004">
    <property type="protein sequence ID" value="VVE39372.1"/>
    <property type="molecule type" value="Genomic_DNA"/>
</dbReference>
<keyword evidence="2" id="KW-0472">Membrane</keyword>
<name>A0A5E4XTG8_9BURK</name>
<dbReference type="GeneID" id="300406061"/>
<protein>
    <submittedName>
        <fullName evidence="3">Uncharacterized protein</fullName>
    </submittedName>
</protein>
<sequence length="172" mass="18236">MTLKFRNPANGDVVEISHLSCVAAFFLGPLYLLAYGFTWHAIVWVVLAFGPALVWHESALAISLPFTCLLYSLMIHPLLVNKLRAQGWLPTRGETLANPSQRGYGDYADDGRSSSTGRSLTGIVLAPTQRSSSTVPAVATITTVATVATVAARPGPVGAPSTRAANETPISE</sequence>
<dbReference type="OrthoDB" id="8942256at2"/>
<dbReference type="Proteomes" id="UP000366945">
    <property type="component" value="Unassembled WGS sequence"/>
</dbReference>
<gene>
    <name evidence="3" type="ORF">PPN31114_04070</name>
</gene>
<accession>A0A5E4XTG8</accession>
<evidence type="ECO:0000256" key="1">
    <source>
        <dbReference type="SAM" id="MobiDB-lite"/>
    </source>
</evidence>
<feature type="compositionally biased region" description="Polar residues" evidence="1">
    <location>
        <begin position="163"/>
        <end position="172"/>
    </location>
</feature>
<evidence type="ECO:0000313" key="3">
    <source>
        <dbReference type="EMBL" id="VVE39372.1"/>
    </source>
</evidence>